<feature type="region of interest" description="Disordered" evidence="1">
    <location>
        <begin position="122"/>
        <end position="145"/>
    </location>
</feature>
<name>A0ABS8X0N8_9GAMM</name>
<protein>
    <recommendedName>
        <fullName evidence="3">T2SS substrate NttA domain-containing protein</fullName>
    </recommendedName>
</protein>
<dbReference type="EMBL" id="JAJTND010000001">
    <property type="protein sequence ID" value="MCE3531182.1"/>
    <property type="molecule type" value="Genomic_DNA"/>
</dbReference>
<evidence type="ECO:0000259" key="3">
    <source>
        <dbReference type="Pfam" id="PF24275"/>
    </source>
</evidence>
<feature type="domain" description="T2SS substrate NttA" evidence="3">
    <location>
        <begin position="29"/>
        <end position="118"/>
    </location>
</feature>
<proteinExistence type="predicted"/>
<evidence type="ECO:0000256" key="1">
    <source>
        <dbReference type="SAM" id="MobiDB-lite"/>
    </source>
</evidence>
<keyword evidence="5" id="KW-1185">Reference proteome</keyword>
<dbReference type="Proteomes" id="UP001320170">
    <property type="component" value="Unassembled WGS sequence"/>
</dbReference>
<organism evidence="4 5">
    <name type="scientific">Legionella resiliens</name>
    <dbReference type="NCBI Taxonomy" id="2905958"/>
    <lineage>
        <taxon>Bacteria</taxon>
        <taxon>Pseudomonadati</taxon>
        <taxon>Pseudomonadota</taxon>
        <taxon>Gammaproteobacteria</taxon>
        <taxon>Legionellales</taxon>
        <taxon>Legionellaceae</taxon>
        <taxon>Legionella</taxon>
    </lineage>
</organism>
<evidence type="ECO:0000313" key="5">
    <source>
        <dbReference type="Proteomes" id="UP001320170"/>
    </source>
</evidence>
<dbReference type="RefSeq" id="WP_232890328.1">
    <property type="nucleotide sequence ID" value="NZ_JAJSPM010000001.1"/>
</dbReference>
<feature type="signal peptide" evidence="2">
    <location>
        <begin position="1"/>
        <end position="23"/>
    </location>
</feature>
<evidence type="ECO:0000313" key="4">
    <source>
        <dbReference type="EMBL" id="MCE3531182.1"/>
    </source>
</evidence>
<gene>
    <name evidence="4" type="ORF">LXO92_02185</name>
</gene>
<sequence>MSNKSLTGIIGMSSILFSTIVLADSSKSLTKDEWLASFKEQAPAKMCRQLVDDAKTNKLLANANISYDKCVALISVSFDKCKTKFYSELPANIDDKNISTWGNNLGKCIGIDFFSNNLAVTPQSTSAPTTTPDTTSPTTKPGEAK</sequence>
<comment type="caution">
    <text evidence="4">The sequence shown here is derived from an EMBL/GenBank/DDBJ whole genome shotgun (WGS) entry which is preliminary data.</text>
</comment>
<evidence type="ECO:0000256" key="2">
    <source>
        <dbReference type="SAM" id="SignalP"/>
    </source>
</evidence>
<accession>A0ABS8X0N8</accession>
<feature type="chain" id="PRO_5045955337" description="T2SS substrate NttA domain-containing protein" evidence="2">
    <location>
        <begin position="24"/>
        <end position="145"/>
    </location>
</feature>
<reference evidence="4 5" key="1">
    <citation type="journal article" date="2024" name="Pathogens">
        <title>Characterization of a Novel Species of Legionella Isolated from a Healthcare Facility: Legionella resiliens sp. nov.</title>
        <authorList>
            <person name="Cristino S."/>
            <person name="Pascale M.R."/>
            <person name="Marino F."/>
            <person name="Derelitto C."/>
            <person name="Salaris S."/>
            <person name="Orsini M."/>
            <person name="Squarzoni S."/>
            <person name="Grottola A."/>
            <person name="Girolamini L."/>
        </authorList>
    </citation>
    <scope>NUCLEOTIDE SEQUENCE [LARGE SCALE GENOMIC DNA]</scope>
    <source>
        <strain evidence="4 5">8cVS16</strain>
    </source>
</reference>
<dbReference type="Pfam" id="PF24275">
    <property type="entry name" value="NttA"/>
    <property type="match status" value="1"/>
</dbReference>
<keyword evidence="2" id="KW-0732">Signal</keyword>
<dbReference type="InterPro" id="IPR056212">
    <property type="entry name" value="NttA"/>
</dbReference>